<evidence type="ECO:0000313" key="1">
    <source>
        <dbReference type="EMBL" id="PHV69307.1"/>
    </source>
</evidence>
<sequence length="298" mass="31705">MMITIIGSLNIDLMVYTKYFPGSGETITSQHYVDLPGGKGANQAVTIGRLGGQVEMIGAVGKDLYGQRLLNNLKANGIGTSGIKECSGANTGLAFINVDETGSNKIILIPGANHLLVPTDIDQNMHLIDQSHFILLQLEIPLATVHYALREAYKRRKKTILNPAPACKLSPEILQYVDILTPNELELALLTNLPVDSLDAMSVAAKTLIQQGVKVVIVTLGDKGVLVVASDKVSHIPAYPVKVVDTTAAGDAFTGALVLALSQGDILQDAVHFANKVASIVVQRPGTQISLPTLNEIK</sequence>
<keyword evidence="2" id="KW-1185">Reference proteome</keyword>
<evidence type="ECO:0000313" key="2">
    <source>
        <dbReference type="Proteomes" id="UP000224460"/>
    </source>
</evidence>
<name>A0AC61D9L9_9FIRM</name>
<proteinExistence type="predicted"/>
<comment type="caution">
    <text evidence="1">The sequence shown here is derived from an EMBL/GenBank/DDBJ whole genome shotgun (WGS) entry which is preliminary data.</text>
</comment>
<dbReference type="EMBL" id="PEDL01000034">
    <property type="protein sequence ID" value="PHV69307.1"/>
    <property type="molecule type" value="Genomic_DNA"/>
</dbReference>
<organism evidence="1 2">
    <name type="scientific">Sporanaerobium hydrogeniformans</name>
    <dbReference type="NCBI Taxonomy" id="3072179"/>
    <lineage>
        <taxon>Bacteria</taxon>
        <taxon>Bacillati</taxon>
        <taxon>Bacillota</taxon>
        <taxon>Clostridia</taxon>
        <taxon>Lachnospirales</taxon>
        <taxon>Lachnospiraceae</taxon>
        <taxon>Sporanaerobium</taxon>
    </lineage>
</organism>
<protein>
    <submittedName>
        <fullName evidence="1">Ribokinase</fullName>
    </submittedName>
</protein>
<reference evidence="1" key="1">
    <citation type="submission" date="2017-10" db="EMBL/GenBank/DDBJ databases">
        <title>Genome sequence of cellulolytic Lachnospiraceae bacterium XHS1971 isolated from hotspring sediment.</title>
        <authorList>
            <person name="Vasudevan G."/>
            <person name="Joshi A.J."/>
            <person name="Hivarkar S."/>
            <person name="Lanjekar V.B."/>
            <person name="Dhakephalkar P.K."/>
            <person name="Dagar S."/>
        </authorList>
    </citation>
    <scope>NUCLEOTIDE SEQUENCE</scope>
    <source>
        <strain evidence="1">XHS1971</strain>
    </source>
</reference>
<dbReference type="Proteomes" id="UP000224460">
    <property type="component" value="Unassembled WGS sequence"/>
</dbReference>
<gene>
    <name evidence="1" type="primary">rbsK</name>
    <name evidence="1" type="ORF">CS063_16465</name>
</gene>
<accession>A0AC61D9L9</accession>